<evidence type="ECO:0000256" key="9">
    <source>
        <dbReference type="ARBA" id="ARBA00023049"/>
    </source>
</evidence>
<evidence type="ECO:0000256" key="1">
    <source>
        <dbReference type="ARBA" id="ARBA00001941"/>
    </source>
</evidence>
<dbReference type="InterPro" id="IPR052170">
    <property type="entry name" value="M29_Exopeptidase"/>
</dbReference>
<protein>
    <submittedName>
        <fullName evidence="10">Aminopeptidase</fullName>
    </submittedName>
</protein>
<keyword evidence="5 10" id="KW-0031">Aminopeptidase</keyword>
<dbReference type="GO" id="GO:0006508">
    <property type="term" value="P:proteolysis"/>
    <property type="evidence" value="ECO:0007669"/>
    <property type="project" value="UniProtKB-KW"/>
</dbReference>
<comment type="similarity">
    <text evidence="4">Belongs to the peptidase M29 family.</text>
</comment>
<name>A0A553SRG6_NIACI</name>
<evidence type="ECO:0000256" key="3">
    <source>
        <dbReference type="ARBA" id="ARBA00001947"/>
    </source>
</evidence>
<evidence type="ECO:0000313" key="11">
    <source>
        <dbReference type="Proteomes" id="UP000319837"/>
    </source>
</evidence>
<dbReference type="PANTHER" id="PTHR34448">
    <property type="entry name" value="AMINOPEPTIDASE"/>
    <property type="match status" value="1"/>
</dbReference>
<evidence type="ECO:0000256" key="4">
    <source>
        <dbReference type="ARBA" id="ARBA00008236"/>
    </source>
</evidence>
<keyword evidence="8" id="KW-0378">Hydrolase</keyword>
<dbReference type="Pfam" id="PF02073">
    <property type="entry name" value="Peptidase_M29"/>
    <property type="match status" value="1"/>
</dbReference>
<keyword evidence="9" id="KW-0482">Metalloprotease</keyword>
<evidence type="ECO:0000313" key="10">
    <source>
        <dbReference type="EMBL" id="TRZ39561.1"/>
    </source>
</evidence>
<evidence type="ECO:0000256" key="6">
    <source>
        <dbReference type="ARBA" id="ARBA00022670"/>
    </source>
</evidence>
<dbReference type="PRINTS" id="PR00919">
    <property type="entry name" value="THERMOPTASE"/>
</dbReference>
<dbReference type="Proteomes" id="UP000319837">
    <property type="component" value="Unassembled WGS sequence"/>
</dbReference>
<dbReference type="SUPFAM" id="SSF144052">
    <property type="entry name" value="Thermophilic metalloprotease-like"/>
    <property type="match status" value="1"/>
</dbReference>
<dbReference type="InterPro" id="IPR035097">
    <property type="entry name" value="M29_N-terminal"/>
</dbReference>
<dbReference type="GO" id="GO:0008237">
    <property type="term" value="F:metallopeptidase activity"/>
    <property type="evidence" value="ECO:0007669"/>
    <property type="project" value="UniProtKB-KW"/>
</dbReference>
<proteinExistence type="inferred from homology"/>
<comment type="caution">
    <text evidence="10">The sequence shown here is derived from an EMBL/GenBank/DDBJ whole genome shotgun (WGS) entry which is preliminary data.</text>
</comment>
<evidence type="ECO:0000256" key="5">
    <source>
        <dbReference type="ARBA" id="ARBA00022438"/>
    </source>
</evidence>
<comment type="cofactor">
    <cofactor evidence="3">
        <name>Zn(2+)</name>
        <dbReference type="ChEBI" id="CHEBI:29105"/>
    </cofactor>
</comment>
<evidence type="ECO:0000256" key="8">
    <source>
        <dbReference type="ARBA" id="ARBA00022801"/>
    </source>
</evidence>
<dbReference type="InterPro" id="IPR000787">
    <property type="entry name" value="Peptidase_M29"/>
</dbReference>
<evidence type="ECO:0000256" key="2">
    <source>
        <dbReference type="ARBA" id="ARBA00001946"/>
    </source>
</evidence>
<dbReference type="RefSeq" id="WP_185763000.1">
    <property type="nucleotide sequence ID" value="NZ_RIBP01000001.1"/>
</dbReference>
<dbReference type="Gene3D" id="3.40.1830.10">
    <property type="entry name" value="Thermophilic metalloprotease (M29)"/>
    <property type="match status" value="1"/>
</dbReference>
<comment type="cofactor">
    <cofactor evidence="2">
        <name>Mg(2+)</name>
        <dbReference type="ChEBI" id="CHEBI:18420"/>
    </cofactor>
</comment>
<dbReference type="EMBL" id="RIBP01000001">
    <property type="protein sequence ID" value="TRZ39561.1"/>
    <property type="molecule type" value="Genomic_DNA"/>
</dbReference>
<dbReference type="GO" id="GO:0046872">
    <property type="term" value="F:metal ion binding"/>
    <property type="evidence" value="ECO:0007669"/>
    <property type="project" value="UniProtKB-KW"/>
</dbReference>
<organism evidence="10 11">
    <name type="scientific">Niallia circulans</name>
    <name type="common">Bacillus circulans</name>
    <dbReference type="NCBI Taxonomy" id="1397"/>
    <lineage>
        <taxon>Bacteria</taxon>
        <taxon>Bacillati</taxon>
        <taxon>Bacillota</taxon>
        <taxon>Bacilli</taxon>
        <taxon>Bacillales</taxon>
        <taxon>Bacillaceae</taxon>
        <taxon>Niallia</taxon>
    </lineage>
</organism>
<evidence type="ECO:0000256" key="7">
    <source>
        <dbReference type="ARBA" id="ARBA00022723"/>
    </source>
</evidence>
<accession>A0A553SRG6</accession>
<reference evidence="11" key="1">
    <citation type="submission" date="2018-10" db="EMBL/GenBank/DDBJ databases">
        <title>FDA dAtabase for Regulatory Grade micrObial Sequences (FDA-ARGOS): Supporting development and validation of Infectious Disease Dx tests.</title>
        <authorList>
            <person name="Minogue T."/>
            <person name="Wolcott M."/>
            <person name="Wasieloski L."/>
            <person name="Aguilar W."/>
            <person name="Moore D."/>
            <person name="Tallon L."/>
            <person name="Sadzewicz L."/>
            <person name="Sengamalay N."/>
            <person name="Ott S."/>
            <person name="Godinez A."/>
            <person name="Nagaraj S."/>
            <person name="Vavikolanu K."/>
            <person name="Vyas G."/>
            <person name="Nadendla S."/>
            <person name="George J."/>
            <person name="Sichtig H."/>
        </authorList>
    </citation>
    <scope>NUCLEOTIDE SEQUENCE [LARGE SCALE GENOMIC DNA]</scope>
    <source>
        <strain evidence="11">FDAARGOS_343</strain>
    </source>
</reference>
<keyword evidence="6" id="KW-0645">Protease</keyword>
<gene>
    <name evidence="10" type="ORF">CEQ21_00895</name>
</gene>
<dbReference type="AlphaFoldDB" id="A0A553SRG6"/>
<comment type="cofactor">
    <cofactor evidence="1">
        <name>Co(2+)</name>
        <dbReference type="ChEBI" id="CHEBI:48828"/>
    </cofactor>
</comment>
<dbReference type="PANTHER" id="PTHR34448:SF3">
    <property type="entry name" value="AMINOPEPTIDASE AMPS"/>
    <property type="match status" value="1"/>
</dbReference>
<dbReference type="GO" id="GO:0004177">
    <property type="term" value="F:aminopeptidase activity"/>
    <property type="evidence" value="ECO:0007669"/>
    <property type="project" value="UniProtKB-KW"/>
</dbReference>
<sequence length="425" mass="48383">MVELFRKELLQRGLLLTKGVVNFMYLNNYAKVIVSVGVTVEKGDLIKINFSFEHLPLVREISKEAYKNGAQFVSLCLRDSEVEKSRVRYLEDEFLEVYPESVIKNELIYAKSGYSTITIISPSFSEEDSNWVERVSKINRAKSIAMRPCRTFGMENHNKWVVVNAPTKEWALQVFPSHQDDKAIELLWKYILDATKSNDSNPILVWEKQDCMLKNKAKRLNDYRFSALRFVSEKTDLTVALVKNHVWLGGSETTKDGKVFMSNIPVEEVWTMPNKYHVNGYVTTTKPFILAGKIIRNLKLFFKNGKVIRMEPKQQVLLDFLQTDEGASMVGEVALVSANSSIAKMGITFQSTLLDENAACHIALGQAYIDNLLDGYLKNEEELTELGMNKSAVHEDIMIGDSSMSVYGILEKDEILIMENGEWSI</sequence>
<keyword evidence="7" id="KW-0479">Metal-binding</keyword>